<name>A0A4Y7PGI0_9AGAM</name>
<reference evidence="1 2" key="1">
    <citation type="submission" date="2018-06" db="EMBL/GenBank/DDBJ databases">
        <title>A transcriptomic atlas of mushroom development highlights an independent origin of complex multicellularity.</title>
        <authorList>
            <consortium name="DOE Joint Genome Institute"/>
            <person name="Krizsan K."/>
            <person name="Almasi E."/>
            <person name="Merenyi Z."/>
            <person name="Sahu N."/>
            <person name="Viragh M."/>
            <person name="Koszo T."/>
            <person name="Mondo S."/>
            <person name="Kiss B."/>
            <person name="Balint B."/>
            <person name="Kues U."/>
            <person name="Barry K."/>
            <person name="Hegedus J.C."/>
            <person name="Henrissat B."/>
            <person name="Johnson J."/>
            <person name="Lipzen A."/>
            <person name="Ohm R."/>
            <person name="Nagy I."/>
            <person name="Pangilinan J."/>
            <person name="Yan J."/>
            <person name="Xiong Y."/>
            <person name="Grigoriev I.V."/>
            <person name="Hibbett D.S."/>
            <person name="Nagy L.G."/>
        </authorList>
    </citation>
    <scope>NUCLEOTIDE SEQUENCE [LARGE SCALE GENOMIC DNA]</scope>
    <source>
        <strain evidence="1 2">SZMC22713</strain>
    </source>
</reference>
<dbReference type="OrthoDB" id="3061143at2759"/>
<organism evidence="1 2">
    <name type="scientific">Rickenella mellea</name>
    <dbReference type="NCBI Taxonomy" id="50990"/>
    <lineage>
        <taxon>Eukaryota</taxon>
        <taxon>Fungi</taxon>
        <taxon>Dikarya</taxon>
        <taxon>Basidiomycota</taxon>
        <taxon>Agaricomycotina</taxon>
        <taxon>Agaricomycetes</taxon>
        <taxon>Hymenochaetales</taxon>
        <taxon>Rickenellaceae</taxon>
        <taxon>Rickenella</taxon>
    </lineage>
</organism>
<dbReference type="Proteomes" id="UP000294933">
    <property type="component" value="Unassembled WGS sequence"/>
</dbReference>
<keyword evidence="2" id="KW-1185">Reference proteome</keyword>
<evidence type="ECO:0000313" key="2">
    <source>
        <dbReference type="Proteomes" id="UP000294933"/>
    </source>
</evidence>
<protein>
    <submittedName>
        <fullName evidence="1">Uncharacterized protein</fullName>
    </submittedName>
</protein>
<dbReference type="EMBL" id="ML170607">
    <property type="protein sequence ID" value="TDL13460.1"/>
    <property type="molecule type" value="Genomic_DNA"/>
</dbReference>
<accession>A0A4Y7PGI0</accession>
<gene>
    <name evidence="1" type="ORF">BD410DRAFT_846930</name>
</gene>
<dbReference type="VEuPathDB" id="FungiDB:BD410DRAFT_846930"/>
<evidence type="ECO:0000313" key="1">
    <source>
        <dbReference type="EMBL" id="TDL13460.1"/>
    </source>
</evidence>
<dbReference type="AlphaFoldDB" id="A0A4Y7PGI0"/>
<proteinExistence type="predicted"/>
<sequence>MGDEDELRLLMDYSPARPSGDPQELNLYDVSRRIEENIDYFDYGVSANFQDTPFFINNCKPSTSTNNWDDWEDPNLPSSSDYGGIDVPMFEAGYAESSSNPRFVGYAETDAFLYPEDYNIHLPRYRQCQYHPLWIVSGGRAFVYEYDVSPAKQQAQFEWAAGLKVPLGHSETELWQDKWIELRPGDAIFVREKGTTNALFDVVKAYVKGPESLNSLILDKMKAVTRKILGPQKDRTLNKPTIINGVKTGGIYFERNPDLVHGAQGSRCYSTAVSIQAPRDGLGQPCHNVAGDGEYENLTREFNYASAAVAAAALKEGPAERTEKCRTRSDILNLPEIGDPSNEGYVSNCQVNVAPSVLETSRSDMSGSLGNAGVSHFDTLDDGLGLTAIFAISDIPVDYDPGKLFLLEQNAYVVLKNYTVLVFSGLHRHGGSPPRAPVGAASVEPWALRVTVIWYPSRTFLNRNGNTSLAYTEEFGAVENSTKGTGWRPTFAGCGLNLMQESSLRTYVVREIYYLIHSILATCPPSLHLDIDATAFFASLSFTDSDGTIQPIPPWPHAPGGPQDDERAVLLKDVEEYTAHVTSFIPLVAARLVRNANSEQSFLFICDFIHSITA</sequence>